<sequence length="113" mass="13300">MPEVELTKDAQYMIAVIYKEYIDRINNGISKSQAKNLGGGDQLYNLLFPNMLFEDFEDTMRTLSRNEYINVNWSSNKIYLAFLKDDGIIYMENRFKNNVQDVIKFITNIKNIL</sequence>
<dbReference type="Proteomes" id="UP000183039">
    <property type="component" value="Unassembled WGS sequence"/>
</dbReference>
<proteinExistence type="predicted"/>
<accession>A0AA91JQL3</accession>
<comment type="caution">
    <text evidence="1">The sequence shown here is derived from an EMBL/GenBank/DDBJ whole genome shotgun (WGS) entry which is preliminary data.</text>
</comment>
<reference evidence="1 2" key="1">
    <citation type="submission" date="2014-12" db="EMBL/GenBank/DDBJ databases">
        <title>Draft genome sequences of 29 type strains of Enterococci.</title>
        <authorList>
            <person name="Zhong Z."/>
            <person name="Sun Z."/>
            <person name="Liu W."/>
            <person name="Zhang W."/>
            <person name="Zhang H."/>
        </authorList>
    </citation>
    <scope>NUCLEOTIDE SEQUENCE [LARGE SCALE GENOMIC DNA]</scope>
    <source>
        <strain evidence="1 2">DSM 22801</strain>
    </source>
</reference>
<name>A0AA91JQL3_9ENTE</name>
<organism evidence="1 2">
    <name type="scientific">Enterococcus silesiacus</name>
    <dbReference type="NCBI Taxonomy" id="332949"/>
    <lineage>
        <taxon>Bacteria</taxon>
        <taxon>Bacillati</taxon>
        <taxon>Bacillota</taxon>
        <taxon>Bacilli</taxon>
        <taxon>Lactobacillales</taxon>
        <taxon>Enterococcaceae</taxon>
        <taxon>Enterococcus</taxon>
    </lineage>
</organism>
<dbReference type="RefSeq" id="WP_071876573.1">
    <property type="nucleotide sequence ID" value="NZ_JXLC01000003.1"/>
</dbReference>
<evidence type="ECO:0000313" key="1">
    <source>
        <dbReference type="EMBL" id="OJG93014.1"/>
    </source>
</evidence>
<dbReference type="AlphaFoldDB" id="A0AA91JQL3"/>
<gene>
    <name evidence="1" type="ORF">RV15_GL002148</name>
</gene>
<dbReference type="EMBL" id="JXLC01000003">
    <property type="protein sequence ID" value="OJG93014.1"/>
    <property type="molecule type" value="Genomic_DNA"/>
</dbReference>
<protein>
    <submittedName>
        <fullName evidence="1">Uncharacterized protein</fullName>
    </submittedName>
</protein>
<evidence type="ECO:0000313" key="2">
    <source>
        <dbReference type="Proteomes" id="UP000183039"/>
    </source>
</evidence>